<reference evidence="2" key="3">
    <citation type="submission" date="2016-01" db="EMBL/GenBank/DDBJ databases">
        <authorList>
            <person name="Oliw E.H."/>
        </authorList>
    </citation>
    <scope>NUCLEOTIDE SEQUENCE</scope>
    <source>
        <strain evidence="2">IEC33</strain>
    </source>
</reference>
<evidence type="ECO:0000313" key="3">
    <source>
        <dbReference type="Proteomes" id="UP000193285"/>
    </source>
</evidence>
<dbReference type="Proteomes" id="UP000193285">
    <property type="component" value="Unassembled WGS sequence"/>
</dbReference>
<dbReference type="Proteomes" id="UP000193801">
    <property type="component" value="Unassembled WGS sequence"/>
</dbReference>
<dbReference type="EMBL" id="LQPK01000008">
    <property type="protein sequence ID" value="ORW32231.1"/>
    <property type="molecule type" value="Genomic_DNA"/>
</dbReference>
<reference evidence="3 4" key="1">
    <citation type="journal article" date="2015" name="Emerg. Microbes Infect.">
        <title>Characterization of 17 strains belonging to the Mycobacterium simiae complex and description of Mycobacterium paraense sp. nov.</title>
        <authorList>
            <person name="Fusco da Costa A.R."/>
            <person name="Fedrizzi T."/>
            <person name="Lopes M.L."/>
            <person name="Pecorari M."/>
            <person name="Oliveira da Costa W.L."/>
            <person name="Giacobazzi E."/>
            <person name="da Costa Bahia J.R."/>
            <person name="De Sanctis V."/>
            <person name="Batista Lima K.V."/>
            <person name="Bertorelli R."/>
            <person name="Grottola A."/>
            <person name="Fabio A."/>
            <person name="Mariottini A."/>
            <person name="Ferretti P."/>
            <person name="Di Leva F."/>
            <person name="Fregni Serpini G."/>
            <person name="Tagliazucchi S."/>
            <person name="Rumpianesi F."/>
            <person name="Jousson O."/>
            <person name="Segata N."/>
            <person name="Tortoli E."/>
        </authorList>
    </citation>
    <scope>NUCLEOTIDE SEQUENCE [LARGE SCALE GENOMIC DNA]</scope>
    <source>
        <strain evidence="1 4">FI-07156</strain>
        <strain evidence="2 3">IEC33</strain>
    </source>
</reference>
<keyword evidence="4" id="KW-1185">Reference proteome</keyword>
<name>A0A1X2ANN1_9MYCO</name>
<comment type="caution">
    <text evidence="2">The sequence shown here is derived from an EMBL/GenBank/DDBJ whole genome shotgun (WGS) entry which is preliminary data.</text>
</comment>
<accession>A0A1X2ANN1</accession>
<dbReference type="STRING" id="767916.AWB91_12280"/>
<reference evidence="1" key="2">
    <citation type="submission" date="2016-01" db="EMBL/GenBank/DDBJ databases">
        <authorList>
            <person name="Ana R.F.D.C."/>
            <person name="Tarcisio F."/>
            <person name="Maria L.L."/>
            <person name="Monica P."/>
            <person name="Wana L.O.D.C."/>
            <person name="Elisabetta G."/>
            <person name="Jeann R.D.C.B."/>
            <person name="Veronica D.S."/>
            <person name="Karla V.B.L."/>
            <person name="Roberto B."/>
            <person name="Antonella G."/>
            <person name="Anna F."/>
            <person name="Alessandro M."/>
            <person name="Pamela F."/>
            <person name="Francesca D.L."/>
            <person name="Giulia F.S."/>
            <person name="Sara T."/>
            <person name="Fabio R."/>
            <person name="Olivier J."/>
            <person name="Nicola S."/>
            <person name="Enrico T."/>
        </authorList>
    </citation>
    <scope>NUCLEOTIDE SEQUENCE</scope>
    <source>
        <strain evidence="1">FI-07156</strain>
    </source>
</reference>
<evidence type="ECO:0000313" key="1">
    <source>
        <dbReference type="EMBL" id="ORW32231.1"/>
    </source>
</evidence>
<proteinExistence type="predicted"/>
<evidence type="ECO:0000313" key="4">
    <source>
        <dbReference type="Proteomes" id="UP000193801"/>
    </source>
</evidence>
<dbReference type="EMBL" id="LQPN01000009">
    <property type="protein sequence ID" value="ORW52906.1"/>
    <property type="molecule type" value="Genomic_DNA"/>
</dbReference>
<dbReference type="RefSeq" id="WP_085104541.1">
    <property type="nucleotide sequence ID" value="NZ_JACKVQ010000011.1"/>
</dbReference>
<evidence type="ECO:0000313" key="2">
    <source>
        <dbReference type="EMBL" id="ORW52906.1"/>
    </source>
</evidence>
<dbReference type="OrthoDB" id="4738571at2"/>
<gene>
    <name evidence="2" type="ORF">AWB90_02345</name>
    <name evidence="1" type="ORF">AWB91_12280</name>
</gene>
<organism evidence="2 3">
    <name type="scientific">Mycobacterium paraense</name>
    <dbReference type="NCBI Taxonomy" id="767916"/>
    <lineage>
        <taxon>Bacteria</taxon>
        <taxon>Bacillati</taxon>
        <taxon>Actinomycetota</taxon>
        <taxon>Actinomycetes</taxon>
        <taxon>Mycobacteriales</taxon>
        <taxon>Mycobacteriaceae</taxon>
        <taxon>Mycobacterium</taxon>
        <taxon>Mycobacterium simiae complex</taxon>
    </lineage>
</organism>
<dbReference type="AlphaFoldDB" id="A0A1X2ANN1"/>
<protein>
    <submittedName>
        <fullName evidence="2">Uncharacterized protein</fullName>
    </submittedName>
</protein>
<sequence length="72" mass="8205">MTWTRYEGRALADTALTGDALEAALEDQVRVHNPHLTDVRLESVIATDSYDTRLGPPRRWYQITYLAEGEDL</sequence>